<dbReference type="CDD" id="cd03354">
    <property type="entry name" value="LbH_SAT"/>
    <property type="match status" value="1"/>
</dbReference>
<name>A0A6S6SUS5_9GAMM</name>
<comment type="catalytic activity">
    <reaction evidence="6">
        <text>L-serine + acetyl-CoA = O-acetyl-L-serine + CoA</text>
        <dbReference type="Rhea" id="RHEA:24560"/>
        <dbReference type="ChEBI" id="CHEBI:33384"/>
        <dbReference type="ChEBI" id="CHEBI:57287"/>
        <dbReference type="ChEBI" id="CHEBI:57288"/>
        <dbReference type="ChEBI" id="CHEBI:58340"/>
        <dbReference type="EC" id="2.3.1.30"/>
    </reaction>
</comment>
<evidence type="ECO:0000256" key="3">
    <source>
        <dbReference type="ARBA" id="ARBA00022605"/>
    </source>
</evidence>
<dbReference type="InterPro" id="IPR045304">
    <property type="entry name" value="LbH_SAT"/>
</dbReference>
<evidence type="ECO:0000256" key="2">
    <source>
        <dbReference type="ARBA" id="ARBA00013266"/>
    </source>
</evidence>
<dbReference type="AlphaFoldDB" id="A0A6S6SUS5"/>
<organism evidence="7">
    <name type="scientific">uncultured Thiotrichaceae bacterium</name>
    <dbReference type="NCBI Taxonomy" id="298394"/>
    <lineage>
        <taxon>Bacteria</taxon>
        <taxon>Pseudomonadati</taxon>
        <taxon>Pseudomonadota</taxon>
        <taxon>Gammaproteobacteria</taxon>
        <taxon>Thiotrichales</taxon>
        <taxon>Thiotrichaceae</taxon>
        <taxon>environmental samples</taxon>
    </lineage>
</organism>
<comment type="similarity">
    <text evidence="1">Belongs to the transferase hexapeptide repeat family.</text>
</comment>
<dbReference type="SUPFAM" id="SSF51161">
    <property type="entry name" value="Trimeric LpxA-like enzymes"/>
    <property type="match status" value="1"/>
</dbReference>
<evidence type="ECO:0000256" key="5">
    <source>
        <dbReference type="ARBA" id="ARBA00023315"/>
    </source>
</evidence>
<evidence type="ECO:0000256" key="4">
    <source>
        <dbReference type="ARBA" id="ARBA00022679"/>
    </source>
</evidence>
<dbReference type="GO" id="GO:0005737">
    <property type="term" value="C:cytoplasm"/>
    <property type="evidence" value="ECO:0007669"/>
    <property type="project" value="InterPro"/>
</dbReference>
<protein>
    <recommendedName>
        <fullName evidence="2">serine O-acetyltransferase</fullName>
        <ecNumber evidence="2">2.3.1.30</ecNumber>
    </recommendedName>
</protein>
<dbReference type="InterPro" id="IPR053376">
    <property type="entry name" value="Serine_acetyltransferase"/>
</dbReference>
<dbReference type="PANTHER" id="PTHR42811">
    <property type="entry name" value="SERINE ACETYLTRANSFERASE"/>
    <property type="match status" value="1"/>
</dbReference>
<dbReference type="GO" id="GO:0009001">
    <property type="term" value="F:serine O-acetyltransferase activity"/>
    <property type="evidence" value="ECO:0007669"/>
    <property type="project" value="UniProtKB-EC"/>
</dbReference>
<evidence type="ECO:0000256" key="1">
    <source>
        <dbReference type="ARBA" id="ARBA00007274"/>
    </source>
</evidence>
<dbReference type="EMBL" id="CACVAV010000197">
    <property type="protein sequence ID" value="CAA6812279.1"/>
    <property type="molecule type" value="Genomic_DNA"/>
</dbReference>
<dbReference type="InterPro" id="IPR042122">
    <property type="entry name" value="Ser_AcTrfase_N_sf"/>
</dbReference>
<evidence type="ECO:0000256" key="6">
    <source>
        <dbReference type="ARBA" id="ARBA00049486"/>
    </source>
</evidence>
<accession>A0A6S6SUS5</accession>
<sequence>MFERAREDIYCIFDRDPASRNVFEILTTYPGIHAILFHRMNHWLWGKGFKWLSRFLSNIPRWYTGIEIHPGATIGRRFFIDHGMGIVIGETAEIGDDCSLYHGVTLGGTSWKPGKRHPTLHNNVVIGAGAKVLGPITLHDGARVGSNAVVVKDVPIDTTVIGVPGRQVTKSKKFQEERREALAEKMGFDAYGAKQDMPDPLANAVNRMLDHIQLMEDRMDRLCKEINHLGGKVETTPLPKLGAERIICNGNVDASEDLVTGVQVKNLNS</sequence>
<keyword evidence="3" id="KW-0028">Amino-acid biosynthesis</keyword>
<dbReference type="Gene3D" id="1.10.3130.10">
    <property type="entry name" value="serine acetyltransferase, domain 1"/>
    <property type="match status" value="1"/>
</dbReference>
<proteinExistence type="inferred from homology"/>
<dbReference type="FunFam" id="2.160.10.10:FF:000007">
    <property type="entry name" value="Serine acetyltransferase"/>
    <property type="match status" value="1"/>
</dbReference>
<gene>
    <name evidence="7" type="ORF">HELGO_WM38766</name>
</gene>
<dbReference type="InterPro" id="IPR005881">
    <property type="entry name" value="Ser_O-AcTrfase"/>
</dbReference>
<dbReference type="NCBIfam" id="NF041874">
    <property type="entry name" value="EPS_EpsC"/>
    <property type="match status" value="1"/>
</dbReference>
<dbReference type="InterPro" id="IPR001451">
    <property type="entry name" value="Hexapep"/>
</dbReference>
<dbReference type="NCBIfam" id="TIGR01172">
    <property type="entry name" value="cysE"/>
    <property type="match status" value="1"/>
</dbReference>
<keyword evidence="4 7" id="KW-0808">Transferase</keyword>
<dbReference type="Gene3D" id="2.160.10.10">
    <property type="entry name" value="Hexapeptide repeat proteins"/>
    <property type="match status" value="1"/>
</dbReference>
<dbReference type="InterPro" id="IPR011004">
    <property type="entry name" value="Trimer_LpxA-like_sf"/>
</dbReference>
<dbReference type="Pfam" id="PF00132">
    <property type="entry name" value="Hexapep"/>
    <property type="match status" value="1"/>
</dbReference>
<evidence type="ECO:0000313" key="7">
    <source>
        <dbReference type="EMBL" id="CAA6812279.1"/>
    </source>
</evidence>
<reference evidence="7" key="1">
    <citation type="submission" date="2020-01" db="EMBL/GenBank/DDBJ databases">
        <authorList>
            <person name="Meier V. D."/>
            <person name="Meier V D."/>
        </authorList>
    </citation>
    <scope>NUCLEOTIDE SEQUENCE</scope>
    <source>
        <strain evidence="7">HLG_WM_MAG_08</strain>
    </source>
</reference>
<dbReference type="EC" id="2.3.1.30" evidence="2"/>
<keyword evidence="5 7" id="KW-0012">Acyltransferase</keyword>
<dbReference type="GO" id="GO:0006535">
    <property type="term" value="P:cysteine biosynthetic process from serine"/>
    <property type="evidence" value="ECO:0007669"/>
    <property type="project" value="InterPro"/>
</dbReference>